<proteinExistence type="predicted"/>
<dbReference type="EMBL" id="AEJB01000141">
    <property type="protein sequence ID" value="ELP69498.1"/>
    <property type="molecule type" value="Genomic_DNA"/>
</dbReference>
<comment type="caution">
    <text evidence="1">The sequence shown here is derived from an EMBL/GenBank/DDBJ whole genome shotgun (WGS) entry which is preliminary data.</text>
</comment>
<accession>L7FD79</accession>
<reference evidence="1 2" key="1">
    <citation type="journal article" date="2011" name="Plasmid">
        <title>Streptomyces turgidiscabies Car8 contains a modular pathogenicity island that shares virulence genes with other actinobacterial plant pathogens.</title>
        <authorList>
            <person name="Huguet-Tapia J.C."/>
            <person name="Badger J.H."/>
            <person name="Loria R."/>
            <person name="Pettis G.S."/>
        </authorList>
    </citation>
    <scope>NUCLEOTIDE SEQUENCE [LARGE SCALE GENOMIC DNA]</scope>
    <source>
        <strain evidence="1 2">Car8</strain>
    </source>
</reference>
<name>L7FD79_STRT8</name>
<keyword evidence="2" id="KW-1185">Reference proteome</keyword>
<protein>
    <submittedName>
        <fullName evidence="1">Uncharacterized protein</fullName>
    </submittedName>
</protein>
<dbReference type="RefSeq" id="WP_006375241.1">
    <property type="nucleotide sequence ID" value="NZ_AEJB01000141.1"/>
</dbReference>
<dbReference type="Pfam" id="PF19534">
    <property type="entry name" value="DUF6059"/>
    <property type="match status" value="1"/>
</dbReference>
<organism evidence="1 2">
    <name type="scientific">Streptomyces turgidiscabies (strain Car8)</name>
    <dbReference type="NCBI Taxonomy" id="698760"/>
    <lineage>
        <taxon>Bacteria</taxon>
        <taxon>Bacillati</taxon>
        <taxon>Actinomycetota</taxon>
        <taxon>Actinomycetes</taxon>
        <taxon>Kitasatosporales</taxon>
        <taxon>Streptomycetaceae</taxon>
        <taxon>Streptomyces</taxon>
    </lineage>
</organism>
<dbReference type="GeneID" id="97401701"/>
<dbReference type="AlphaFoldDB" id="L7FD79"/>
<sequence>MRRVRTWLRRAWHESAAGLVAVGQCFGALTPPECYGFTPYVVPPSAPLPGHPERLPSTPLSDLPAHERAVWNDLAEVWEDMDLR</sequence>
<dbReference type="PATRIC" id="fig|698760.3.peg.1831"/>
<dbReference type="Proteomes" id="UP000010931">
    <property type="component" value="Unassembled WGS sequence"/>
</dbReference>
<dbReference type="InterPro" id="IPR045701">
    <property type="entry name" value="DUF6059"/>
</dbReference>
<evidence type="ECO:0000313" key="1">
    <source>
        <dbReference type="EMBL" id="ELP69498.1"/>
    </source>
</evidence>
<evidence type="ECO:0000313" key="2">
    <source>
        <dbReference type="Proteomes" id="UP000010931"/>
    </source>
</evidence>
<gene>
    <name evidence="1" type="ORF">STRTUCAR8_03233</name>
</gene>